<gene>
    <name evidence="2" type="ORF">ACFSJ0_44305</name>
</gene>
<dbReference type="Pfam" id="PF03861">
    <property type="entry name" value="ANTAR"/>
    <property type="match status" value="1"/>
</dbReference>
<dbReference type="EMBL" id="JBHUCM010000043">
    <property type="protein sequence ID" value="MFD1544130.1"/>
    <property type="molecule type" value="Genomic_DNA"/>
</dbReference>
<dbReference type="Pfam" id="PF13185">
    <property type="entry name" value="GAF_2"/>
    <property type="match status" value="1"/>
</dbReference>
<protein>
    <submittedName>
        <fullName evidence="2">GAF and ANTAR domain-containing protein</fullName>
    </submittedName>
</protein>
<evidence type="ECO:0000313" key="3">
    <source>
        <dbReference type="Proteomes" id="UP001597097"/>
    </source>
</evidence>
<name>A0ABW4GMW4_9ACTN</name>
<dbReference type="InterPro" id="IPR012074">
    <property type="entry name" value="GAF_ANTAR"/>
</dbReference>
<dbReference type="InterPro" id="IPR003018">
    <property type="entry name" value="GAF"/>
</dbReference>
<feature type="domain" description="ANTAR" evidence="1">
    <location>
        <begin position="165"/>
        <end position="226"/>
    </location>
</feature>
<reference evidence="3" key="1">
    <citation type="journal article" date="2019" name="Int. J. Syst. Evol. Microbiol.">
        <title>The Global Catalogue of Microorganisms (GCM) 10K type strain sequencing project: providing services to taxonomists for standard genome sequencing and annotation.</title>
        <authorList>
            <consortium name="The Broad Institute Genomics Platform"/>
            <consortium name="The Broad Institute Genome Sequencing Center for Infectious Disease"/>
            <person name="Wu L."/>
            <person name="Ma J."/>
        </authorList>
    </citation>
    <scope>NUCLEOTIDE SEQUENCE [LARGE SCALE GENOMIC DNA]</scope>
    <source>
        <strain evidence="3">CGMCC 1.15399</strain>
    </source>
</reference>
<dbReference type="InterPro" id="IPR005561">
    <property type="entry name" value="ANTAR"/>
</dbReference>
<sequence>MDDRRVRRALLELADTLRPGFDLQDHLRALARYGAELLQVSAAGVLLLDLPGAELAAASDDAAYELQLLQLRHAEGPGLDSYHGARPVFCPDVAGERGGWPRWAPAARAAGYAAVHTLPIRLRDQRLGSMSLFRATTGDLDPALAELGQAMAEVAAIGILQQRTVRRQELVAEQLQNALDSRVLIEQAKGMLAARLGVGIEDAFGVLREHARARNRKLLDVAQEVTDGGLWIAPHG</sequence>
<comment type="caution">
    <text evidence="2">The sequence shown here is derived from an EMBL/GenBank/DDBJ whole genome shotgun (WGS) entry which is preliminary data.</text>
</comment>
<organism evidence="2 3">
    <name type="scientific">Nonomuraea guangzhouensis</name>
    <dbReference type="NCBI Taxonomy" id="1291555"/>
    <lineage>
        <taxon>Bacteria</taxon>
        <taxon>Bacillati</taxon>
        <taxon>Actinomycetota</taxon>
        <taxon>Actinomycetes</taxon>
        <taxon>Streptosporangiales</taxon>
        <taxon>Streptosporangiaceae</taxon>
        <taxon>Nonomuraea</taxon>
    </lineage>
</organism>
<evidence type="ECO:0000313" key="2">
    <source>
        <dbReference type="EMBL" id="MFD1544130.1"/>
    </source>
</evidence>
<evidence type="ECO:0000259" key="1">
    <source>
        <dbReference type="PROSITE" id="PS50921"/>
    </source>
</evidence>
<keyword evidence="3" id="KW-1185">Reference proteome</keyword>
<accession>A0ABW4GMW4</accession>
<proteinExistence type="predicted"/>
<dbReference type="RefSeq" id="WP_219528346.1">
    <property type="nucleotide sequence ID" value="NZ_JAHKRM010000004.1"/>
</dbReference>
<dbReference type="Proteomes" id="UP001597097">
    <property type="component" value="Unassembled WGS sequence"/>
</dbReference>
<dbReference type="PROSITE" id="PS50921">
    <property type="entry name" value="ANTAR"/>
    <property type="match status" value="1"/>
</dbReference>
<dbReference type="SMART" id="SM01012">
    <property type="entry name" value="ANTAR"/>
    <property type="match status" value="1"/>
</dbReference>
<dbReference type="PIRSF" id="PIRSF036625">
    <property type="entry name" value="GAF_ANTAR"/>
    <property type="match status" value="1"/>
</dbReference>